<organism evidence="1 2">
    <name type="scientific">Malus domestica</name>
    <name type="common">Apple</name>
    <name type="synonym">Pyrus malus</name>
    <dbReference type="NCBI Taxonomy" id="3750"/>
    <lineage>
        <taxon>Eukaryota</taxon>
        <taxon>Viridiplantae</taxon>
        <taxon>Streptophyta</taxon>
        <taxon>Embryophyta</taxon>
        <taxon>Tracheophyta</taxon>
        <taxon>Spermatophyta</taxon>
        <taxon>Magnoliopsida</taxon>
        <taxon>eudicotyledons</taxon>
        <taxon>Gunneridae</taxon>
        <taxon>Pentapetalae</taxon>
        <taxon>rosids</taxon>
        <taxon>fabids</taxon>
        <taxon>Rosales</taxon>
        <taxon>Rosaceae</taxon>
        <taxon>Amygdaloideae</taxon>
        <taxon>Maleae</taxon>
        <taxon>Malus</taxon>
    </lineage>
</organism>
<keyword evidence="2" id="KW-1185">Reference proteome</keyword>
<reference evidence="1 2" key="1">
    <citation type="submission" date="2018-10" db="EMBL/GenBank/DDBJ databases">
        <title>A high-quality apple genome assembly.</title>
        <authorList>
            <person name="Hu J."/>
        </authorList>
    </citation>
    <scope>NUCLEOTIDE SEQUENCE [LARGE SCALE GENOMIC DNA]</scope>
    <source>
        <strain evidence="2">cv. HFTH1</strain>
        <tissue evidence="1">Young leaf</tissue>
    </source>
</reference>
<evidence type="ECO:0000313" key="2">
    <source>
        <dbReference type="Proteomes" id="UP000290289"/>
    </source>
</evidence>
<dbReference type="EMBL" id="RDQH01000338">
    <property type="protein sequence ID" value="RXH80808.1"/>
    <property type="molecule type" value="Genomic_DNA"/>
</dbReference>
<protein>
    <submittedName>
        <fullName evidence="1">Uncharacterized protein</fullName>
    </submittedName>
</protein>
<name>A0A498IAN0_MALDO</name>
<comment type="caution">
    <text evidence="1">The sequence shown here is derived from an EMBL/GenBank/DDBJ whole genome shotgun (WGS) entry which is preliminary data.</text>
</comment>
<dbReference type="Proteomes" id="UP000290289">
    <property type="component" value="Chromosome 12"/>
</dbReference>
<gene>
    <name evidence="1" type="ORF">DVH24_004722</name>
</gene>
<proteinExistence type="predicted"/>
<sequence length="147" mass="15432">MADFGVEHEVVLLGDDEAGAFDVVMDEARVLQVTNIAGEASANDEFVNEVDVTPREGGIKKLDEGGVVGFGDVGNAALEVGEGDGKARFALEDDIVFGSKGAVPRRGGSEALKDLREGTKEEVVDGIVDVAKNDSREEGVGGIWVWV</sequence>
<evidence type="ECO:0000313" key="1">
    <source>
        <dbReference type="EMBL" id="RXH80808.1"/>
    </source>
</evidence>
<accession>A0A498IAN0</accession>
<dbReference type="AlphaFoldDB" id="A0A498IAN0"/>